<keyword evidence="1" id="KW-0732">Signal</keyword>
<name>A0A1H9CXZ9_9FLAO</name>
<feature type="signal peptide" evidence="1">
    <location>
        <begin position="1"/>
        <end position="20"/>
    </location>
</feature>
<gene>
    <name evidence="2" type="ORF">SAMN05421824_1054</name>
</gene>
<evidence type="ECO:0000313" key="3">
    <source>
        <dbReference type="Proteomes" id="UP000198999"/>
    </source>
</evidence>
<evidence type="ECO:0000256" key="1">
    <source>
        <dbReference type="SAM" id="SignalP"/>
    </source>
</evidence>
<dbReference type="RefSeq" id="WP_092576488.1">
    <property type="nucleotide sequence ID" value="NZ_FOFN01000001.1"/>
</dbReference>
<accession>A0A1H9CXZ9</accession>
<sequence>MKKFLLLILALSVIVGCNNDDDGTTEPPLQSFDYNENLLGDLSSSNNAPTALAFVGGQNTITATQSSSDVDYFTFTVPAGYQLSQIIVDDYISNDDAGFIGIVNGNTFPTDAANTNASDLLGGLVYGVSNRGDNILGDIGALTGAQGFTGTLPEGDYSIWLNQTGAESEASLNFIITKIN</sequence>
<keyword evidence="3" id="KW-1185">Reference proteome</keyword>
<protein>
    <submittedName>
        <fullName evidence="2">Uncharacterized protein</fullName>
    </submittedName>
</protein>
<dbReference type="OrthoDB" id="9773411at2"/>
<dbReference type="Proteomes" id="UP000198999">
    <property type="component" value="Unassembled WGS sequence"/>
</dbReference>
<proteinExistence type="predicted"/>
<organism evidence="2 3">
    <name type="scientific">Hyunsoonleella jejuensis</name>
    <dbReference type="NCBI Taxonomy" id="419940"/>
    <lineage>
        <taxon>Bacteria</taxon>
        <taxon>Pseudomonadati</taxon>
        <taxon>Bacteroidota</taxon>
        <taxon>Flavobacteriia</taxon>
        <taxon>Flavobacteriales</taxon>
        <taxon>Flavobacteriaceae</taxon>
    </lineage>
</organism>
<dbReference type="PROSITE" id="PS51257">
    <property type="entry name" value="PROKAR_LIPOPROTEIN"/>
    <property type="match status" value="1"/>
</dbReference>
<dbReference type="EMBL" id="FOFN01000001">
    <property type="protein sequence ID" value="SEQ06080.1"/>
    <property type="molecule type" value="Genomic_DNA"/>
</dbReference>
<reference evidence="2 3" key="1">
    <citation type="submission" date="2016-10" db="EMBL/GenBank/DDBJ databases">
        <authorList>
            <person name="de Groot N.N."/>
        </authorList>
    </citation>
    <scope>NUCLEOTIDE SEQUENCE [LARGE SCALE GENOMIC DNA]</scope>
    <source>
        <strain evidence="2 3">DSM 21035</strain>
    </source>
</reference>
<evidence type="ECO:0000313" key="2">
    <source>
        <dbReference type="EMBL" id="SEQ06080.1"/>
    </source>
</evidence>
<dbReference type="AlphaFoldDB" id="A0A1H9CXZ9"/>
<feature type="chain" id="PRO_5011491840" evidence="1">
    <location>
        <begin position="21"/>
        <end position="180"/>
    </location>
</feature>